<name>A0A1M7C889_9GAMM</name>
<feature type="transmembrane region" description="Helical" evidence="1">
    <location>
        <begin position="6"/>
        <end position="25"/>
    </location>
</feature>
<keyword evidence="5" id="KW-1185">Reference proteome</keyword>
<evidence type="ECO:0000313" key="2">
    <source>
        <dbReference type="EMBL" id="GEN24781.1"/>
    </source>
</evidence>
<dbReference type="RefSeq" id="WP_073433932.1">
    <property type="nucleotide sequence ID" value="NZ_BJXU01000109.1"/>
</dbReference>
<keyword evidence="1" id="KW-0472">Membrane</keyword>
<reference evidence="2 5" key="2">
    <citation type="submission" date="2019-07" db="EMBL/GenBank/DDBJ databases">
        <title>Whole genome shotgun sequence of Halomonas cupida NBRC 102219.</title>
        <authorList>
            <person name="Hosoyama A."/>
            <person name="Uohara A."/>
            <person name="Ohji S."/>
            <person name="Ichikawa N."/>
        </authorList>
    </citation>
    <scope>NUCLEOTIDE SEQUENCE [LARGE SCALE GENOMIC DNA]</scope>
    <source>
        <strain evidence="2 5">NBRC 102219</strain>
    </source>
</reference>
<keyword evidence="1" id="KW-1133">Transmembrane helix</keyword>
<evidence type="ECO:0000256" key="1">
    <source>
        <dbReference type="SAM" id="Phobius"/>
    </source>
</evidence>
<sequence length="211" mass="24001">MASLVIYLLIFLGVTLALYQFYAIYDYQNFGDDERRDDEDKAPLRRLLASARDYSRTGKADAFEQSLQQVFGDSLDRRLAEAAFCGDPAAIRPEPLLRRQAQIHFDGSIRIKPLPGWIIRPPSVDMRGFLLMVISANCLLTLFLGGLSIYTLGYQMQLPALAWANQAWILMVLIYLLMGITHLVARFDLYMHDLYEIGQLNHRLANTTPPS</sequence>
<organism evidence="3 4">
    <name type="scientific">Halomonas cupida</name>
    <dbReference type="NCBI Taxonomy" id="44933"/>
    <lineage>
        <taxon>Bacteria</taxon>
        <taxon>Pseudomonadati</taxon>
        <taxon>Pseudomonadota</taxon>
        <taxon>Gammaproteobacteria</taxon>
        <taxon>Oceanospirillales</taxon>
        <taxon>Halomonadaceae</taxon>
        <taxon>Halomonas</taxon>
    </lineage>
</organism>
<feature type="transmembrane region" description="Helical" evidence="1">
    <location>
        <begin position="129"/>
        <end position="154"/>
    </location>
</feature>
<proteinExistence type="predicted"/>
<dbReference type="OrthoDB" id="6158580at2"/>
<feature type="transmembrane region" description="Helical" evidence="1">
    <location>
        <begin position="166"/>
        <end position="185"/>
    </location>
</feature>
<evidence type="ECO:0000313" key="5">
    <source>
        <dbReference type="Proteomes" id="UP000321726"/>
    </source>
</evidence>
<evidence type="ECO:0000313" key="4">
    <source>
        <dbReference type="Proteomes" id="UP000184123"/>
    </source>
</evidence>
<dbReference type="Proteomes" id="UP000184123">
    <property type="component" value="Unassembled WGS sequence"/>
</dbReference>
<accession>A0A1M7C889</accession>
<keyword evidence="1" id="KW-0812">Transmembrane</keyword>
<dbReference type="Proteomes" id="UP000321726">
    <property type="component" value="Unassembled WGS sequence"/>
</dbReference>
<gene>
    <name evidence="2" type="ORF">HCU01_27300</name>
    <name evidence="3" type="ORF">SAMN05660971_01000</name>
</gene>
<dbReference type="EMBL" id="BJXU01000109">
    <property type="protein sequence ID" value="GEN24781.1"/>
    <property type="molecule type" value="Genomic_DNA"/>
</dbReference>
<reference evidence="3 4" key="1">
    <citation type="submission" date="2016-11" db="EMBL/GenBank/DDBJ databases">
        <authorList>
            <person name="Jaros S."/>
            <person name="Januszkiewicz K."/>
            <person name="Wedrychowicz H."/>
        </authorList>
    </citation>
    <scope>NUCLEOTIDE SEQUENCE [LARGE SCALE GENOMIC DNA]</scope>
    <source>
        <strain evidence="3 4">DSM 4740</strain>
    </source>
</reference>
<dbReference type="AlphaFoldDB" id="A0A1M7C889"/>
<protein>
    <submittedName>
        <fullName evidence="3">Uncharacterized protein</fullName>
    </submittedName>
</protein>
<dbReference type="EMBL" id="FRCA01000002">
    <property type="protein sequence ID" value="SHL63366.1"/>
    <property type="molecule type" value="Genomic_DNA"/>
</dbReference>
<evidence type="ECO:0000313" key="3">
    <source>
        <dbReference type="EMBL" id="SHL63366.1"/>
    </source>
</evidence>